<feature type="compositionally biased region" description="Pro residues" evidence="3">
    <location>
        <begin position="556"/>
        <end position="571"/>
    </location>
</feature>
<dbReference type="GO" id="GO:0005769">
    <property type="term" value="C:early endosome"/>
    <property type="evidence" value="ECO:0007669"/>
    <property type="project" value="InterPro"/>
</dbReference>
<proteinExistence type="inferred from homology"/>
<feature type="compositionally biased region" description="Pro residues" evidence="3">
    <location>
        <begin position="322"/>
        <end position="342"/>
    </location>
</feature>
<dbReference type="GO" id="GO:0034314">
    <property type="term" value="P:Arp2/3 complex-mediated actin nucleation"/>
    <property type="evidence" value="ECO:0007669"/>
    <property type="project" value="InterPro"/>
</dbReference>
<dbReference type="AlphaFoldDB" id="A0A7S3MEG0"/>
<feature type="compositionally biased region" description="Basic and acidic residues" evidence="3">
    <location>
        <begin position="446"/>
        <end position="456"/>
    </location>
</feature>
<keyword evidence="2" id="KW-0009">Actin-binding</keyword>
<organism evidence="5">
    <name type="scientific">Spumella elongata</name>
    <dbReference type="NCBI Taxonomy" id="89044"/>
    <lineage>
        <taxon>Eukaryota</taxon>
        <taxon>Sar</taxon>
        <taxon>Stramenopiles</taxon>
        <taxon>Ochrophyta</taxon>
        <taxon>Chrysophyceae</taxon>
        <taxon>Chromulinales</taxon>
        <taxon>Chromulinaceae</taxon>
        <taxon>Spumella</taxon>
    </lineage>
</organism>
<dbReference type="GO" id="GO:0006887">
    <property type="term" value="P:exocytosis"/>
    <property type="evidence" value="ECO:0007669"/>
    <property type="project" value="TreeGrafter"/>
</dbReference>
<evidence type="ECO:0000259" key="4">
    <source>
        <dbReference type="Pfam" id="PF11945"/>
    </source>
</evidence>
<dbReference type="GO" id="GO:0043014">
    <property type="term" value="F:alpha-tubulin binding"/>
    <property type="evidence" value="ECO:0007669"/>
    <property type="project" value="InterPro"/>
</dbReference>
<feature type="region of interest" description="Disordered" evidence="3">
    <location>
        <begin position="439"/>
        <end position="611"/>
    </location>
</feature>
<protein>
    <recommendedName>
        <fullName evidence="4">WASH1 WAHD domain-containing protein</fullName>
    </recommendedName>
</protein>
<dbReference type="GO" id="GO:0032456">
    <property type="term" value="P:endocytic recycling"/>
    <property type="evidence" value="ECO:0007669"/>
    <property type="project" value="TreeGrafter"/>
</dbReference>
<dbReference type="GO" id="GO:0055037">
    <property type="term" value="C:recycling endosome"/>
    <property type="evidence" value="ECO:0007669"/>
    <property type="project" value="TreeGrafter"/>
</dbReference>
<evidence type="ECO:0000313" key="5">
    <source>
        <dbReference type="EMBL" id="CAE0297673.1"/>
    </source>
</evidence>
<name>A0A7S3MEG0_9STRA</name>
<dbReference type="GO" id="GO:0043015">
    <property type="term" value="F:gamma-tubulin binding"/>
    <property type="evidence" value="ECO:0007669"/>
    <property type="project" value="TreeGrafter"/>
</dbReference>
<feature type="compositionally biased region" description="Low complexity" evidence="3">
    <location>
        <begin position="297"/>
        <end position="316"/>
    </location>
</feature>
<feature type="domain" description="WASH1 WAHD" evidence="4">
    <location>
        <begin position="6"/>
        <end position="292"/>
    </location>
</feature>
<feature type="compositionally biased region" description="Pro residues" evidence="3">
    <location>
        <begin position="349"/>
        <end position="360"/>
    </location>
</feature>
<dbReference type="GO" id="GO:0003779">
    <property type="term" value="F:actin binding"/>
    <property type="evidence" value="ECO:0007669"/>
    <property type="project" value="UniProtKB-KW"/>
</dbReference>
<accession>A0A7S3MEG0</accession>
<dbReference type="PANTHER" id="PTHR23331">
    <property type="entry name" value="CXYORF1"/>
    <property type="match status" value="1"/>
</dbReference>
<feature type="compositionally biased region" description="Polar residues" evidence="3">
    <location>
        <begin position="581"/>
        <end position="593"/>
    </location>
</feature>
<feature type="compositionally biased region" description="Low complexity" evidence="3">
    <location>
        <begin position="545"/>
        <end position="555"/>
    </location>
</feature>
<reference evidence="5" key="1">
    <citation type="submission" date="2021-01" db="EMBL/GenBank/DDBJ databases">
        <authorList>
            <person name="Corre E."/>
            <person name="Pelletier E."/>
            <person name="Niang G."/>
            <person name="Scheremetjew M."/>
            <person name="Finn R."/>
            <person name="Kale V."/>
            <person name="Holt S."/>
            <person name="Cochrane G."/>
            <person name="Meng A."/>
            <person name="Brown T."/>
            <person name="Cohen L."/>
        </authorList>
    </citation>
    <scope>NUCLEOTIDE SEQUENCE</scope>
    <source>
        <strain evidence="5">CCAP 955/1</strain>
    </source>
</reference>
<feature type="region of interest" description="Disordered" evidence="3">
    <location>
        <begin position="297"/>
        <end position="390"/>
    </location>
</feature>
<sequence>MAQILQPYRVPVVYNDLNPEETMGDAFYALETLSSTIDDIFNRIERRISDEKRRVDQIKTRVAVCKGKVTQVRGSKKATTVFSTAKFPAPKLLPLYPTLFSQMQELRSPYREVDEEVSYALPHPANSVVGNREFRSEMQDIVVRLNTFGTDLERVEFTMEDQGLGRLPHTVPSVGSMLLFNSNINPYKDYQTLDNLISAGREKHAQEEDNKALAQAPSTILSGDALPDIGGLDLLFKPSMGEMSSLALPENLPLDFIANINFTAGLDLPSIAPSAHLGNKANFNLPQITDGITVGSASSSAYAPPPSARAAANSKPTAAVSGPPPPPPAVKSAPPPPPPPSAPQQSAAAPPPPPAPPAAPKPAAVAAKEDSDSDNEGPSGGGGGAGKPVSFLDAIKGMSVSKLRNKEESAFAAKKVQKKVELQKPLTMAEALKEKLARRNAALSGRNDKEDKKRDSLIVQAARMQPPPPSNTSAAASSRPSLLSMGFAPVAEEQVGNNSDDEDGGFRRPGYNKPHDSDTESEVSEFSEDSRVYSAPISTTPKGGAFAPSKPVAAAPAPPPARASPVPPPAPANERRGSGLLDSSNVHLASMLNQARKVEAKHDGSDDDDWD</sequence>
<dbReference type="PANTHER" id="PTHR23331:SF1">
    <property type="entry name" value="WASH COMPLEX SUBUNIT 1"/>
    <property type="match status" value="1"/>
</dbReference>
<gene>
    <name evidence="5" type="ORF">SELO1098_LOCUS26527</name>
</gene>
<dbReference type="GO" id="GO:0005829">
    <property type="term" value="C:cytosol"/>
    <property type="evidence" value="ECO:0007669"/>
    <property type="project" value="GOC"/>
</dbReference>
<comment type="similarity">
    <text evidence="1">Belongs to the WASH1 family.</text>
</comment>
<dbReference type="InterPro" id="IPR021854">
    <property type="entry name" value="WASH1_WAHD"/>
</dbReference>
<evidence type="ECO:0000256" key="3">
    <source>
        <dbReference type="SAM" id="MobiDB-lite"/>
    </source>
</evidence>
<dbReference type="EMBL" id="HBIC01051708">
    <property type="protein sequence ID" value="CAE0297673.1"/>
    <property type="molecule type" value="Transcribed_RNA"/>
</dbReference>
<dbReference type="GO" id="GO:0071203">
    <property type="term" value="C:WASH complex"/>
    <property type="evidence" value="ECO:0007669"/>
    <property type="project" value="InterPro"/>
</dbReference>
<evidence type="ECO:0000256" key="1">
    <source>
        <dbReference type="ARBA" id="ARBA00005602"/>
    </source>
</evidence>
<dbReference type="GO" id="GO:0042147">
    <property type="term" value="P:retrograde transport, endosome to Golgi"/>
    <property type="evidence" value="ECO:0007669"/>
    <property type="project" value="TreeGrafter"/>
</dbReference>
<dbReference type="Pfam" id="PF11945">
    <property type="entry name" value="WASH_WAHD"/>
    <property type="match status" value="1"/>
</dbReference>
<dbReference type="InterPro" id="IPR028290">
    <property type="entry name" value="WASH1"/>
</dbReference>
<evidence type="ECO:0000256" key="2">
    <source>
        <dbReference type="ARBA" id="ARBA00023203"/>
    </source>
</evidence>